<keyword evidence="3" id="KW-0460">Magnesium</keyword>
<dbReference type="Proteomes" id="UP001589854">
    <property type="component" value="Unassembled WGS sequence"/>
</dbReference>
<evidence type="ECO:0000256" key="2">
    <source>
        <dbReference type="ARBA" id="ARBA00022723"/>
    </source>
</evidence>
<evidence type="ECO:0000313" key="5">
    <source>
        <dbReference type="EMBL" id="MFC0272992.1"/>
    </source>
</evidence>
<dbReference type="SMART" id="SM00922">
    <property type="entry name" value="MR_MLE"/>
    <property type="match status" value="1"/>
</dbReference>
<dbReference type="InterPro" id="IPR029017">
    <property type="entry name" value="Enolase-like_N"/>
</dbReference>
<keyword evidence="6" id="KW-1185">Reference proteome</keyword>
<proteinExistence type="predicted"/>
<organism evidence="5 6">
    <name type="scientific">Metabacillus herbersteinensis</name>
    <dbReference type="NCBI Taxonomy" id="283816"/>
    <lineage>
        <taxon>Bacteria</taxon>
        <taxon>Bacillati</taxon>
        <taxon>Bacillota</taxon>
        <taxon>Bacilli</taxon>
        <taxon>Bacillales</taxon>
        <taxon>Bacillaceae</taxon>
        <taxon>Metabacillus</taxon>
    </lineage>
</organism>
<dbReference type="PANTHER" id="PTHR13794">
    <property type="entry name" value="ENOLASE SUPERFAMILY, MANDELATE RACEMASE"/>
    <property type="match status" value="1"/>
</dbReference>
<comment type="caution">
    <text evidence="5">The sequence shown here is derived from an EMBL/GenBank/DDBJ whole genome shotgun (WGS) entry which is preliminary data.</text>
</comment>
<dbReference type="InterPro" id="IPR046945">
    <property type="entry name" value="RHMD-like"/>
</dbReference>
<dbReference type="RefSeq" id="WP_378935856.1">
    <property type="nucleotide sequence ID" value="NZ_JBHLVO010000015.1"/>
</dbReference>
<gene>
    <name evidence="5" type="ORF">ACFFIX_16315</name>
</gene>
<protein>
    <submittedName>
        <fullName evidence="5">Mandelate racemase/muconate lactonizing enzyme family protein</fullName>
    </submittedName>
</protein>
<accession>A0ABV6GH36</accession>
<dbReference type="CDD" id="cd03316">
    <property type="entry name" value="MR_like"/>
    <property type="match status" value="1"/>
</dbReference>
<name>A0ABV6GH36_9BACI</name>
<dbReference type="InterPro" id="IPR013342">
    <property type="entry name" value="Mandelate_racemase_C"/>
</dbReference>
<dbReference type="SUPFAM" id="SSF51604">
    <property type="entry name" value="Enolase C-terminal domain-like"/>
    <property type="match status" value="1"/>
</dbReference>
<evidence type="ECO:0000259" key="4">
    <source>
        <dbReference type="SMART" id="SM00922"/>
    </source>
</evidence>
<feature type="domain" description="Mandelate racemase/muconate lactonizing enzyme C-terminal" evidence="4">
    <location>
        <begin position="130"/>
        <end position="234"/>
    </location>
</feature>
<dbReference type="SUPFAM" id="SSF54826">
    <property type="entry name" value="Enolase N-terminal domain-like"/>
    <property type="match status" value="1"/>
</dbReference>
<sequence>MKITSIDIKQYLLPLEPPFKAAWDPEPRKKFATTVVYVHTDEGITGVGSGDLMMGFEGNEHLFIGQDPFAIERHAQVIDNIDFHYGRCWPLDLALWDLMGKATGQPVYKLLGGRSNKILAYASTGEIVTPEERAVGFVEQGFKAMKIRFHHKDVRDDIKVVEAVRKAVGDKLEIMVDANQGWKMPWDVESTWDLKMAYQVAKELESLNVFWLEEPLPCHQFDLMAKLRDKVGIRIAGGEMNRNWYDFREMNKVGALDVYQPDVALAGGITQTKKVAELVQGSGAWFSPHTWTNGIGLLANLHLAAAISNCPYLEFPYDPPAWSNDRRDYIQKDRLMIDSDGYLVAPEKPGLGIELDEEALRKYEIRHFYVGESGNVPV</sequence>
<evidence type="ECO:0000256" key="3">
    <source>
        <dbReference type="ARBA" id="ARBA00022842"/>
    </source>
</evidence>
<dbReference type="Gene3D" id="3.30.390.10">
    <property type="entry name" value="Enolase-like, N-terminal domain"/>
    <property type="match status" value="1"/>
</dbReference>
<dbReference type="PANTHER" id="PTHR13794:SF58">
    <property type="entry name" value="MITOCHONDRIAL ENOLASE SUPERFAMILY MEMBER 1"/>
    <property type="match status" value="1"/>
</dbReference>
<dbReference type="EMBL" id="JBHLVO010000015">
    <property type="protein sequence ID" value="MFC0272992.1"/>
    <property type="molecule type" value="Genomic_DNA"/>
</dbReference>
<evidence type="ECO:0000313" key="6">
    <source>
        <dbReference type="Proteomes" id="UP001589854"/>
    </source>
</evidence>
<dbReference type="InterPro" id="IPR029065">
    <property type="entry name" value="Enolase_C-like"/>
</dbReference>
<dbReference type="InterPro" id="IPR013341">
    <property type="entry name" value="Mandelate_racemase_N_dom"/>
</dbReference>
<dbReference type="SFLD" id="SFLDS00001">
    <property type="entry name" value="Enolase"/>
    <property type="match status" value="1"/>
</dbReference>
<evidence type="ECO:0000256" key="1">
    <source>
        <dbReference type="ARBA" id="ARBA00001946"/>
    </source>
</evidence>
<dbReference type="Gene3D" id="3.20.20.120">
    <property type="entry name" value="Enolase-like C-terminal domain"/>
    <property type="match status" value="1"/>
</dbReference>
<dbReference type="SFLD" id="SFLDG00179">
    <property type="entry name" value="mandelate_racemase"/>
    <property type="match status" value="1"/>
</dbReference>
<dbReference type="InterPro" id="IPR036849">
    <property type="entry name" value="Enolase-like_C_sf"/>
</dbReference>
<dbReference type="Pfam" id="PF02746">
    <property type="entry name" value="MR_MLE_N"/>
    <property type="match status" value="1"/>
</dbReference>
<reference evidence="5 6" key="1">
    <citation type="submission" date="2024-09" db="EMBL/GenBank/DDBJ databases">
        <authorList>
            <person name="Sun Q."/>
            <person name="Mori K."/>
        </authorList>
    </citation>
    <scope>NUCLEOTIDE SEQUENCE [LARGE SCALE GENOMIC DNA]</scope>
    <source>
        <strain evidence="5 6">CCM 7228</strain>
    </source>
</reference>
<dbReference type="Pfam" id="PF13378">
    <property type="entry name" value="MR_MLE_C"/>
    <property type="match status" value="1"/>
</dbReference>
<keyword evidence="2" id="KW-0479">Metal-binding</keyword>
<comment type="cofactor">
    <cofactor evidence="1">
        <name>Mg(2+)</name>
        <dbReference type="ChEBI" id="CHEBI:18420"/>
    </cofactor>
</comment>